<dbReference type="AlphaFoldDB" id="A0A3D9HD75"/>
<evidence type="ECO:0000313" key="1">
    <source>
        <dbReference type="EMBL" id="RED46956.1"/>
    </source>
</evidence>
<accession>A0A3D9HD75</accession>
<gene>
    <name evidence="1" type="ORF">DFQ10_101734</name>
</gene>
<proteinExistence type="predicted"/>
<protein>
    <submittedName>
        <fullName evidence="1">Uncharacterized protein</fullName>
    </submittedName>
</protein>
<reference evidence="1 2" key="1">
    <citation type="submission" date="2018-07" db="EMBL/GenBank/DDBJ databases">
        <title>Genomic Encyclopedia of Type Strains, Phase III (KMG-III): the genomes of soil and plant-associated and newly described type strains.</title>
        <authorList>
            <person name="Whitman W."/>
        </authorList>
    </citation>
    <scope>NUCLEOTIDE SEQUENCE [LARGE SCALE GENOMIC DNA]</scope>
    <source>
        <strain evidence="1 2">CECT 7946</strain>
    </source>
</reference>
<comment type="caution">
    <text evidence="1">The sequence shown here is derived from an EMBL/GenBank/DDBJ whole genome shotgun (WGS) entry which is preliminary data.</text>
</comment>
<dbReference type="EMBL" id="QRDV01000001">
    <property type="protein sequence ID" value="RED46956.1"/>
    <property type="molecule type" value="Genomic_DNA"/>
</dbReference>
<evidence type="ECO:0000313" key="2">
    <source>
        <dbReference type="Proteomes" id="UP000256980"/>
    </source>
</evidence>
<name>A0A3D9HD75_9FLAO</name>
<sequence length="31" mass="3490">MPSLLKIMQKIAIINSKSAFTIDYANISYQS</sequence>
<organism evidence="1 2">
    <name type="scientific">Winogradskyella eximia</name>
    <dbReference type="NCBI Taxonomy" id="262006"/>
    <lineage>
        <taxon>Bacteria</taxon>
        <taxon>Pseudomonadati</taxon>
        <taxon>Bacteroidota</taxon>
        <taxon>Flavobacteriia</taxon>
        <taxon>Flavobacteriales</taxon>
        <taxon>Flavobacteriaceae</taxon>
        <taxon>Winogradskyella</taxon>
    </lineage>
</organism>
<dbReference type="Proteomes" id="UP000256980">
    <property type="component" value="Unassembled WGS sequence"/>
</dbReference>
<keyword evidence="2" id="KW-1185">Reference proteome</keyword>